<dbReference type="EMBL" id="KN716877">
    <property type="protein sequence ID" value="KJH41221.1"/>
    <property type="molecule type" value="Genomic_DNA"/>
</dbReference>
<keyword evidence="4" id="KW-1185">Reference proteome</keyword>
<sequence length="161" mass="18879">MMLLLWIFRMILPYSIIGILLALIANAYEEFPYMNQMSSPVQPYPGLTPPVQTIAVYVPPEYNNGPYGGVYPGYDGGVFNDMFYGPSYKPHSPPLYSPYSPQYENPRLGYPYGLYSSFANQFLGSRYRRRRYHRRRRERDSTDSRDSRDRNDSRDSRDSRE</sequence>
<accession>A0A0D8XFU2</accession>
<evidence type="ECO:0000313" key="4">
    <source>
        <dbReference type="Proteomes" id="UP000053766"/>
    </source>
</evidence>
<dbReference type="AlphaFoldDB" id="A0A0D8XFU2"/>
<keyword evidence="2" id="KW-0472">Membrane</keyword>
<feature type="compositionally biased region" description="Basic and acidic residues" evidence="1">
    <location>
        <begin position="138"/>
        <end position="161"/>
    </location>
</feature>
<feature type="transmembrane region" description="Helical" evidence="2">
    <location>
        <begin position="6"/>
        <end position="28"/>
    </location>
</feature>
<proteinExistence type="predicted"/>
<feature type="region of interest" description="Disordered" evidence="1">
    <location>
        <begin position="133"/>
        <end position="161"/>
    </location>
</feature>
<evidence type="ECO:0000256" key="1">
    <source>
        <dbReference type="SAM" id="MobiDB-lite"/>
    </source>
</evidence>
<organism evidence="3 4">
    <name type="scientific">Dictyocaulus viviparus</name>
    <name type="common">Bovine lungworm</name>
    <dbReference type="NCBI Taxonomy" id="29172"/>
    <lineage>
        <taxon>Eukaryota</taxon>
        <taxon>Metazoa</taxon>
        <taxon>Ecdysozoa</taxon>
        <taxon>Nematoda</taxon>
        <taxon>Chromadorea</taxon>
        <taxon>Rhabditida</taxon>
        <taxon>Rhabditina</taxon>
        <taxon>Rhabditomorpha</taxon>
        <taxon>Strongyloidea</taxon>
        <taxon>Metastrongylidae</taxon>
        <taxon>Dictyocaulus</taxon>
    </lineage>
</organism>
<gene>
    <name evidence="3" type="ORF">DICVIV_12809</name>
</gene>
<reference evidence="3 4" key="1">
    <citation type="submission" date="2013-11" db="EMBL/GenBank/DDBJ databases">
        <title>Draft genome of the bovine lungworm Dictyocaulus viviparus.</title>
        <authorList>
            <person name="Mitreva M."/>
        </authorList>
    </citation>
    <scope>NUCLEOTIDE SEQUENCE [LARGE SCALE GENOMIC DNA]</scope>
    <source>
        <strain evidence="3 4">HannoverDv2000</strain>
    </source>
</reference>
<reference evidence="4" key="2">
    <citation type="journal article" date="2016" name="Sci. Rep.">
        <title>Dictyocaulus viviparus genome, variome and transcriptome elucidate lungworm biology and support future intervention.</title>
        <authorList>
            <person name="McNulty S.N."/>
            <person name="Strube C."/>
            <person name="Rosa B.A."/>
            <person name="Martin J.C."/>
            <person name="Tyagi R."/>
            <person name="Choi Y.J."/>
            <person name="Wang Q."/>
            <person name="Hallsworth Pepin K."/>
            <person name="Zhang X."/>
            <person name="Ozersky P."/>
            <person name="Wilson R.K."/>
            <person name="Sternberg P.W."/>
            <person name="Gasser R.B."/>
            <person name="Mitreva M."/>
        </authorList>
    </citation>
    <scope>NUCLEOTIDE SEQUENCE [LARGE SCALE GENOMIC DNA]</scope>
    <source>
        <strain evidence="4">HannoverDv2000</strain>
    </source>
</reference>
<evidence type="ECO:0000313" key="3">
    <source>
        <dbReference type="EMBL" id="KJH41221.1"/>
    </source>
</evidence>
<dbReference type="Proteomes" id="UP000053766">
    <property type="component" value="Unassembled WGS sequence"/>
</dbReference>
<evidence type="ECO:0000256" key="2">
    <source>
        <dbReference type="SAM" id="Phobius"/>
    </source>
</evidence>
<protein>
    <submittedName>
        <fullName evidence="3">Uncharacterized protein</fullName>
    </submittedName>
</protein>
<keyword evidence="2" id="KW-0812">Transmembrane</keyword>
<name>A0A0D8XFU2_DICVI</name>
<keyword evidence="2" id="KW-1133">Transmembrane helix</keyword>